<protein>
    <submittedName>
        <fullName evidence="3">Uncharacterized protein</fullName>
    </submittedName>
</protein>
<dbReference type="AlphaFoldDB" id="A0A067MBS0"/>
<dbReference type="Proteomes" id="UP000027195">
    <property type="component" value="Unassembled WGS sequence"/>
</dbReference>
<accession>A0A067MBS0</accession>
<evidence type="ECO:0000313" key="4">
    <source>
        <dbReference type="Proteomes" id="UP000027195"/>
    </source>
</evidence>
<reference evidence="4" key="1">
    <citation type="journal article" date="2014" name="Proc. Natl. Acad. Sci. U.S.A.">
        <title>Extensive sampling of basidiomycete genomes demonstrates inadequacy of the white-rot/brown-rot paradigm for wood decay fungi.</title>
        <authorList>
            <person name="Riley R."/>
            <person name="Salamov A.A."/>
            <person name="Brown D.W."/>
            <person name="Nagy L.G."/>
            <person name="Floudas D."/>
            <person name="Held B.W."/>
            <person name="Levasseur A."/>
            <person name="Lombard V."/>
            <person name="Morin E."/>
            <person name="Otillar R."/>
            <person name="Lindquist E.A."/>
            <person name="Sun H."/>
            <person name="LaButti K.M."/>
            <person name="Schmutz J."/>
            <person name="Jabbour D."/>
            <person name="Luo H."/>
            <person name="Baker S.E."/>
            <person name="Pisabarro A.G."/>
            <person name="Walton J.D."/>
            <person name="Blanchette R.A."/>
            <person name="Henrissat B."/>
            <person name="Martin F."/>
            <person name="Cullen D."/>
            <person name="Hibbett D.S."/>
            <person name="Grigoriev I.V."/>
        </authorList>
    </citation>
    <scope>NUCLEOTIDE SEQUENCE [LARGE SCALE GENOMIC DNA]</scope>
    <source>
        <strain evidence="4">FD-172 SS1</strain>
    </source>
</reference>
<feature type="region of interest" description="Disordered" evidence="1">
    <location>
        <begin position="36"/>
        <end position="59"/>
    </location>
</feature>
<keyword evidence="4" id="KW-1185">Reference proteome</keyword>
<name>A0A067MBS0_BOTB1</name>
<dbReference type="InParanoid" id="A0A067MBS0"/>
<sequence length="133" mass="14240">MPPAPAKLHPRPPFGTDSLLGLCLAALFGTLPPRSTALDPSSPPFLLPSPSWSSSSRTHTRTALKSGQVSYVRLDAHLSSPTTPLAHPPAIPFPRPSPCITVCGRPYHPTYALACPFLLTHPPFSRFLGHTCI</sequence>
<organism evidence="3 4">
    <name type="scientific">Botryobasidium botryosum (strain FD-172 SS1)</name>
    <dbReference type="NCBI Taxonomy" id="930990"/>
    <lineage>
        <taxon>Eukaryota</taxon>
        <taxon>Fungi</taxon>
        <taxon>Dikarya</taxon>
        <taxon>Basidiomycota</taxon>
        <taxon>Agaricomycotina</taxon>
        <taxon>Agaricomycetes</taxon>
        <taxon>Cantharellales</taxon>
        <taxon>Botryobasidiaceae</taxon>
        <taxon>Botryobasidium</taxon>
    </lineage>
</organism>
<keyword evidence="2" id="KW-0732">Signal</keyword>
<evidence type="ECO:0000256" key="1">
    <source>
        <dbReference type="SAM" id="MobiDB-lite"/>
    </source>
</evidence>
<proteinExistence type="predicted"/>
<evidence type="ECO:0000313" key="3">
    <source>
        <dbReference type="EMBL" id="KDQ09297.1"/>
    </source>
</evidence>
<feature type="signal peptide" evidence="2">
    <location>
        <begin position="1"/>
        <end position="37"/>
    </location>
</feature>
<feature type="chain" id="PRO_5001641163" evidence="2">
    <location>
        <begin position="38"/>
        <end position="133"/>
    </location>
</feature>
<dbReference type="EMBL" id="KL198080">
    <property type="protein sequence ID" value="KDQ09297.1"/>
    <property type="molecule type" value="Genomic_DNA"/>
</dbReference>
<evidence type="ECO:0000256" key="2">
    <source>
        <dbReference type="SAM" id="SignalP"/>
    </source>
</evidence>
<gene>
    <name evidence="3" type="ORF">BOTBODRAFT_37203</name>
</gene>
<dbReference type="HOGENOM" id="CLU_2139331_0_0_1"/>